<keyword evidence="2" id="KW-1185">Reference proteome</keyword>
<dbReference type="Gene3D" id="2.60.120.920">
    <property type="match status" value="1"/>
</dbReference>
<accession>A0AA36GDU9</accession>
<protein>
    <submittedName>
        <fullName evidence="1">Uncharacterized protein</fullName>
    </submittedName>
</protein>
<dbReference type="Proteomes" id="UP001176961">
    <property type="component" value="Unassembled WGS sequence"/>
</dbReference>
<gene>
    <name evidence="1" type="ORF">CYNAS_LOCUS2495</name>
</gene>
<evidence type="ECO:0000313" key="2">
    <source>
        <dbReference type="Proteomes" id="UP001176961"/>
    </source>
</evidence>
<dbReference type="EMBL" id="CATQJL010000001">
    <property type="protein sequence ID" value="CAJ0590512.1"/>
    <property type="molecule type" value="Genomic_DNA"/>
</dbReference>
<name>A0AA36GDU9_CYLNA</name>
<proteinExistence type="predicted"/>
<dbReference type="AlphaFoldDB" id="A0AA36GDU9"/>
<evidence type="ECO:0000313" key="1">
    <source>
        <dbReference type="EMBL" id="CAJ0590512.1"/>
    </source>
</evidence>
<organism evidence="1 2">
    <name type="scientific">Cylicocyclus nassatus</name>
    <name type="common">Nematode worm</name>
    <dbReference type="NCBI Taxonomy" id="53992"/>
    <lineage>
        <taxon>Eukaryota</taxon>
        <taxon>Metazoa</taxon>
        <taxon>Ecdysozoa</taxon>
        <taxon>Nematoda</taxon>
        <taxon>Chromadorea</taxon>
        <taxon>Rhabditida</taxon>
        <taxon>Rhabditina</taxon>
        <taxon>Rhabditomorpha</taxon>
        <taxon>Strongyloidea</taxon>
        <taxon>Strongylidae</taxon>
        <taxon>Cylicocyclus</taxon>
    </lineage>
</organism>
<comment type="caution">
    <text evidence="1">The sequence shown here is derived from an EMBL/GenBank/DDBJ whole genome shotgun (WGS) entry which is preliminary data.</text>
</comment>
<reference evidence="1" key="1">
    <citation type="submission" date="2023-07" db="EMBL/GenBank/DDBJ databases">
        <authorList>
            <consortium name="CYATHOMIX"/>
        </authorList>
    </citation>
    <scope>NUCLEOTIDE SEQUENCE</scope>
    <source>
        <strain evidence="1">N/A</strain>
    </source>
</reference>
<sequence length="85" mass="9525">MRLPFLLGLITHREFIGTILGIASQEVEHIDDLYSTIGLQIPGEVVDANFGQRPFRFDVRPEMEAARAKVCGENRAVQLPSEKTD</sequence>
<dbReference type="InterPro" id="IPR043136">
    <property type="entry name" value="B30.2/SPRY_sf"/>
</dbReference>